<evidence type="ECO:0000256" key="3">
    <source>
        <dbReference type="SAM" id="MobiDB-lite"/>
    </source>
</evidence>
<feature type="region of interest" description="Disordered" evidence="3">
    <location>
        <begin position="214"/>
        <end position="246"/>
    </location>
</feature>
<gene>
    <name evidence="5" type="ORF">CSH63_12170</name>
</gene>
<dbReference type="PANTHER" id="PTHR43278:SF4">
    <property type="entry name" value="NAD(P)H-DEPENDENT FMN-CONTAINING OXIDOREDUCTASE YWQN-RELATED"/>
    <property type="match status" value="1"/>
</dbReference>
<dbReference type="InterPro" id="IPR051796">
    <property type="entry name" value="ISF_SsuE-like"/>
</dbReference>
<keyword evidence="1" id="KW-0285">Flavoprotein</keyword>
<dbReference type="PANTHER" id="PTHR43278">
    <property type="entry name" value="NAD(P)H-DEPENDENT FMN-CONTAINING OXIDOREDUCTASE YWQN-RELATED"/>
    <property type="match status" value="1"/>
</dbReference>
<evidence type="ECO:0000313" key="5">
    <source>
        <dbReference type="EMBL" id="AYF28192.1"/>
    </source>
</evidence>
<dbReference type="GO" id="GO:0016491">
    <property type="term" value="F:oxidoreductase activity"/>
    <property type="evidence" value="ECO:0007669"/>
    <property type="project" value="InterPro"/>
</dbReference>
<evidence type="ECO:0000259" key="4">
    <source>
        <dbReference type="Pfam" id="PF03358"/>
    </source>
</evidence>
<evidence type="ECO:0000256" key="1">
    <source>
        <dbReference type="ARBA" id="ARBA00022630"/>
    </source>
</evidence>
<organism evidence="5 6">
    <name type="scientific">Micromonospora tulbaghiae</name>
    <dbReference type="NCBI Taxonomy" id="479978"/>
    <lineage>
        <taxon>Bacteria</taxon>
        <taxon>Bacillati</taxon>
        <taxon>Actinomycetota</taxon>
        <taxon>Actinomycetes</taxon>
        <taxon>Micromonosporales</taxon>
        <taxon>Micromonosporaceae</taxon>
        <taxon>Micromonospora</taxon>
    </lineage>
</organism>
<dbReference type="AlphaFoldDB" id="A0A386WK48"/>
<dbReference type="Gene3D" id="3.40.50.360">
    <property type="match status" value="1"/>
</dbReference>
<dbReference type="Pfam" id="PF03358">
    <property type="entry name" value="FMN_red"/>
    <property type="match status" value="1"/>
</dbReference>
<dbReference type="KEGG" id="mtua:CSH63_12170"/>
<accession>A0A386WK48</accession>
<feature type="compositionally biased region" description="Basic and acidic residues" evidence="3">
    <location>
        <begin position="220"/>
        <end position="246"/>
    </location>
</feature>
<name>A0A386WK48_9ACTN</name>
<reference evidence="5 6" key="1">
    <citation type="submission" date="2017-10" db="EMBL/GenBank/DDBJ databases">
        <title>Integration of genomic and chemical information greatly accelerates assignment of the full stereostructure of myelolactone, a potent inhibitor of myeloma from a marine-derived Micromonospora.</title>
        <authorList>
            <person name="Kim M.C."/>
            <person name="Machado H."/>
            <person name="Jensen P.R."/>
            <person name="Fenical W."/>
        </authorList>
    </citation>
    <scope>NUCLEOTIDE SEQUENCE [LARGE SCALE GENOMIC DNA]</scope>
    <source>
        <strain evidence="5 6">CNY-010</strain>
    </source>
</reference>
<proteinExistence type="predicted"/>
<feature type="domain" description="NADPH-dependent FMN reductase-like" evidence="4">
    <location>
        <begin position="21"/>
        <end position="170"/>
    </location>
</feature>
<sequence>MRRRVPADELSGVRLPSEAATILAINGSERAGGNTDLAVAHAGRLIAERGAVLRTIRLREHRISPCSPCGDCNSRTLPCTVDDDVPALVEQMVSADGLIYAAPVHGFGLAHLMQIFIERAGVGYLRFTRPLADKVGGIIVTGRRYSDSSVHNQIVNNLLLNRMILVGSGFPVLLRNTTGTPGLTDPEGVDALERMVHRMVDMVQLLKRHQRVTGGPVLPCRDRNERVPRPRRAESLPTRGDTENVH</sequence>
<dbReference type="SUPFAM" id="SSF52218">
    <property type="entry name" value="Flavoproteins"/>
    <property type="match status" value="1"/>
</dbReference>
<evidence type="ECO:0000313" key="6">
    <source>
        <dbReference type="Proteomes" id="UP000267804"/>
    </source>
</evidence>
<dbReference type="EMBL" id="CP024087">
    <property type="protein sequence ID" value="AYF28192.1"/>
    <property type="molecule type" value="Genomic_DNA"/>
</dbReference>
<keyword evidence="2" id="KW-0288">FMN</keyword>
<evidence type="ECO:0000256" key="2">
    <source>
        <dbReference type="ARBA" id="ARBA00022643"/>
    </source>
</evidence>
<dbReference type="Proteomes" id="UP000267804">
    <property type="component" value="Chromosome"/>
</dbReference>
<protein>
    <submittedName>
        <fullName evidence="5">NADPH-dependent FMN reductase</fullName>
    </submittedName>
</protein>
<dbReference type="InterPro" id="IPR029039">
    <property type="entry name" value="Flavoprotein-like_sf"/>
</dbReference>
<dbReference type="InterPro" id="IPR005025">
    <property type="entry name" value="FMN_Rdtase-like_dom"/>
</dbReference>